<reference evidence="1 2" key="1">
    <citation type="submission" date="2014-03" db="EMBL/GenBank/DDBJ databases">
        <title>Genomics of Bifidobacteria.</title>
        <authorList>
            <person name="Ventura M."/>
            <person name="Milani C."/>
            <person name="Lugli G.A."/>
        </authorList>
    </citation>
    <scope>NUCLEOTIDE SEQUENCE [LARGE SCALE GENOMIC DNA]</scope>
    <source>
        <strain evidence="1 2">DSM 23973</strain>
    </source>
</reference>
<dbReference type="RefSeq" id="WP_106426817.1">
    <property type="nucleotide sequence ID" value="NZ_JDUV01000004.1"/>
</dbReference>
<comment type="caution">
    <text evidence="1">The sequence shown here is derived from an EMBL/GenBank/DDBJ whole genome shotgun (WGS) entry which is preliminary data.</text>
</comment>
<evidence type="ECO:0000313" key="2">
    <source>
        <dbReference type="Proteomes" id="UP000029072"/>
    </source>
</evidence>
<evidence type="ECO:0000313" key="1">
    <source>
        <dbReference type="EMBL" id="KFI56208.1"/>
    </source>
</evidence>
<name>A0A087ABQ8_9BIFI</name>
<proteinExistence type="predicted"/>
<dbReference type="OrthoDB" id="2224898at2"/>
<dbReference type="AlphaFoldDB" id="A0A087ABQ8"/>
<dbReference type="STRING" id="1437609.BCAL_0579"/>
<dbReference type="eggNOG" id="ENOG50328EK">
    <property type="taxonomic scope" value="Bacteria"/>
</dbReference>
<evidence type="ECO:0008006" key="3">
    <source>
        <dbReference type="Google" id="ProtNLM"/>
    </source>
</evidence>
<dbReference type="Proteomes" id="UP000029072">
    <property type="component" value="Unassembled WGS sequence"/>
</dbReference>
<organism evidence="1 2">
    <name type="scientific">Bifidobacterium callitrichos DSM 23973</name>
    <dbReference type="NCBI Taxonomy" id="1437609"/>
    <lineage>
        <taxon>Bacteria</taxon>
        <taxon>Bacillati</taxon>
        <taxon>Actinomycetota</taxon>
        <taxon>Actinomycetes</taxon>
        <taxon>Bifidobacteriales</taxon>
        <taxon>Bifidobacteriaceae</taxon>
        <taxon>Bifidobacterium</taxon>
    </lineage>
</organism>
<sequence length="42" mass="4545">MKDYVPPVVEVIASFKEATNGVWFGNYVDVGGAKAPFPWGSN</sequence>
<protein>
    <recommendedName>
        <fullName evidence="3">Lasso RiPP family leader peptide-containing protein</fullName>
    </recommendedName>
</protein>
<accession>A0A087ABQ8</accession>
<dbReference type="EMBL" id="JGYS01000003">
    <property type="protein sequence ID" value="KFI56208.1"/>
    <property type="molecule type" value="Genomic_DNA"/>
</dbReference>
<dbReference type="NCBIfam" id="NF033521">
    <property type="entry name" value="lasso_leader_L3"/>
    <property type="match status" value="1"/>
</dbReference>
<gene>
    <name evidence="1" type="ORF">BCAL_0579</name>
</gene>